<evidence type="ECO:0000313" key="1">
    <source>
        <dbReference type="EMBL" id="GAI28978.1"/>
    </source>
</evidence>
<sequence>MSVKGINRMVKEIGQLQRHKGRYYRKWRRNYTKWVKLTVACDDGSCEAFSRWLAGMNNYVKYKVRKHDNT</sequence>
<dbReference type="AlphaFoldDB" id="X1MCI9"/>
<gene>
    <name evidence="1" type="ORF">S06H3_28459</name>
</gene>
<name>X1MCI9_9ZZZZ</name>
<dbReference type="EMBL" id="BARV01016608">
    <property type="protein sequence ID" value="GAI28978.1"/>
    <property type="molecule type" value="Genomic_DNA"/>
</dbReference>
<protein>
    <submittedName>
        <fullName evidence="1">Uncharacterized protein</fullName>
    </submittedName>
</protein>
<proteinExistence type="predicted"/>
<accession>X1MCI9</accession>
<organism evidence="1">
    <name type="scientific">marine sediment metagenome</name>
    <dbReference type="NCBI Taxonomy" id="412755"/>
    <lineage>
        <taxon>unclassified sequences</taxon>
        <taxon>metagenomes</taxon>
        <taxon>ecological metagenomes</taxon>
    </lineage>
</organism>
<comment type="caution">
    <text evidence="1">The sequence shown here is derived from an EMBL/GenBank/DDBJ whole genome shotgun (WGS) entry which is preliminary data.</text>
</comment>
<reference evidence="1" key="1">
    <citation type="journal article" date="2014" name="Front. Microbiol.">
        <title>High frequency of phylogenetically diverse reductive dehalogenase-homologous genes in deep subseafloor sedimentary metagenomes.</title>
        <authorList>
            <person name="Kawai M."/>
            <person name="Futagami T."/>
            <person name="Toyoda A."/>
            <person name="Takaki Y."/>
            <person name="Nishi S."/>
            <person name="Hori S."/>
            <person name="Arai W."/>
            <person name="Tsubouchi T."/>
            <person name="Morono Y."/>
            <person name="Uchiyama I."/>
            <person name="Ito T."/>
            <person name="Fujiyama A."/>
            <person name="Inagaki F."/>
            <person name="Takami H."/>
        </authorList>
    </citation>
    <scope>NUCLEOTIDE SEQUENCE</scope>
    <source>
        <strain evidence="1">Expedition CK06-06</strain>
    </source>
</reference>